<dbReference type="PANTHER" id="PTHR46481:SF10">
    <property type="entry name" value="ZINC FINGER BED DOMAIN-CONTAINING PROTEIN 39"/>
    <property type="match status" value="1"/>
</dbReference>
<dbReference type="GO" id="GO:0003677">
    <property type="term" value="F:DNA binding"/>
    <property type="evidence" value="ECO:0007669"/>
    <property type="project" value="UniProtKB-KW"/>
</dbReference>
<dbReference type="PANTHER" id="PTHR46481">
    <property type="entry name" value="ZINC FINGER BED DOMAIN-CONTAINING PROTEIN 4"/>
    <property type="match status" value="1"/>
</dbReference>
<dbReference type="Proteomes" id="UP000504604">
    <property type="component" value="Linkage group LG4"/>
</dbReference>
<name>A0A6I9SXR0_SESIN</name>
<evidence type="ECO:0000256" key="6">
    <source>
        <dbReference type="ARBA" id="ARBA00023242"/>
    </source>
</evidence>
<dbReference type="KEGG" id="sind:105160093"/>
<dbReference type="GO" id="GO:0005634">
    <property type="term" value="C:nucleus"/>
    <property type="evidence" value="ECO:0007669"/>
    <property type="project" value="UniProtKB-SubCell"/>
</dbReference>
<sequence>MIITGHWIDESWQLQKRVLDFVHIPPPRRGLEIANVIWHCLEDWGIDGKIHTISVDNASANDSTIENLKIYVKNKRRLLCEGKLFHVRCCAHILNLITQDGLFEIKDIVDVIRDSVEWNSTYEMLAAAIKFKDVFPRLAYREPHYDICPSAENWTKTEKVCSVLELFWTAMHIVFGRDYPTSNLFHNENMVARMKNKFDKYWGDTNLLMPIAAALDPRCKLRALEFCFPRLYFSENVERQITIIRKTLYELYSEYVAISNIEDKSIGEGQRNKLSNRDLANVETQSGWSEYAEYLKSVESIQPQKIF</sequence>
<keyword evidence="5" id="KW-0238">DNA-binding</keyword>
<proteinExistence type="predicted"/>
<dbReference type="RefSeq" id="XP_011075659.1">
    <property type="nucleotide sequence ID" value="XM_011077357.1"/>
</dbReference>
<accession>A0A6I9SXR0</accession>
<evidence type="ECO:0000256" key="4">
    <source>
        <dbReference type="ARBA" id="ARBA00022833"/>
    </source>
</evidence>
<dbReference type="InParanoid" id="A0A6I9SXR0"/>
<evidence type="ECO:0000259" key="7">
    <source>
        <dbReference type="Pfam" id="PF14372"/>
    </source>
</evidence>
<evidence type="ECO:0000313" key="9">
    <source>
        <dbReference type="RefSeq" id="XP_011075659.1"/>
    </source>
</evidence>
<evidence type="ECO:0000256" key="1">
    <source>
        <dbReference type="ARBA" id="ARBA00004123"/>
    </source>
</evidence>
<evidence type="ECO:0000256" key="3">
    <source>
        <dbReference type="ARBA" id="ARBA00022771"/>
    </source>
</evidence>
<keyword evidence="6" id="KW-0539">Nucleus</keyword>
<evidence type="ECO:0000313" key="8">
    <source>
        <dbReference type="Proteomes" id="UP000504604"/>
    </source>
</evidence>
<evidence type="ECO:0000256" key="2">
    <source>
        <dbReference type="ARBA" id="ARBA00022723"/>
    </source>
</evidence>
<organism evidence="8 9">
    <name type="scientific">Sesamum indicum</name>
    <name type="common">Oriental sesame</name>
    <name type="synonym">Sesamum orientale</name>
    <dbReference type="NCBI Taxonomy" id="4182"/>
    <lineage>
        <taxon>Eukaryota</taxon>
        <taxon>Viridiplantae</taxon>
        <taxon>Streptophyta</taxon>
        <taxon>Embryophyta</taxon>
        <taxon>Tracheophyta</taxon>
        <taxon>Spermatophyta</taxon>
        <taxon>Magnoliopsida</taxon>
        <taxon>eudicotyledons</taxon>
        <taxon>Gunneridae</taxon>
        <taxon>Pentapetalae</taxon>
        <taxon>asterids</taxon>
        <taxon>lamiids</taxon>
        <taxon>Lamiales</taxon>
        <taxon>Pedaliaceae</taxon>
        <taxon>Sesamum</taxon>
    </lineage>
</organism>
<feature type="domain" description="hAT-like transposase RNase-H fold" evidence="7">
    <location>
        <begin position="187"/>
        <end position="255"/>
    </location>
</feature>
<protein>
    <submittedName>
        <fullName evidence="9">Zinc finger BED domain-containing protein RICESLEEPER 1-like</fullName>
    </submittedName>
</protein>
<keyword evidence="4" id="KW-0862">Zinc</keyword>
<dbReference type="Pfam" id="PF14372">
    <property type="entry name" value="hAT-like_RNase-H"/>
    <property type="match status" value="1"/>
</dbReference>
<dbReference type="GeneID" id="105160093"/>
<reference evidence="9" key="1">
    <citation type="submission" date="2025-08" db="UniProtKB">
        <authorList>
            <consortium name="RefSeq"/>
        </authorList>
    </citation>
    <scope>IDENTIFICATION</scope>
</reference>
<dbReference type="OrthoDB" id="2610923at2759"/>
<comment type="subcellular location">
    <subcellularLocation>
        <location evidence="1">Nucleus</location>
    </subcellularLocation>
</comment>
<keyword evidence="2" id="KW-0479">Metal-binding</keyword>
<dbReference type="InterPro" id="IPR025525">
    <property type="entry name" value="hAT-like_transposase_RNase-H"/>
</dbReference>
<dbReference type="GO" id="GO:0008270">
    <property type="term" value="F:zinc ion binding"/>
    <property type="evidence" value="ECO:0007669"/>
    <property type="project" value="UniProtKB-KW"/>
</dbReference>
<keyword evidence="3" id="KW-0863">Zinc-finger</keyword>
<dbReference type="InterPro" id="IPR052035">
    <property type="entry name" value="ZnF_BED_domain_contain"/>
</dbReference>
<gene>
    <name evidence="9" type="primary">LOC105160093</name>
</gene>
<keyword evidence="8" id="KW-1185">Reference proteome</keyword>
<evidence type="ECO:0000256" key="5">
    <source>
        <dbReference type="ARBA" id="ARBA00023125"/>
    </source>
</evidence>
<dbReference type="AlphaFoldDB" id="A0A6I9SXR0"/>
<dbReference type="SUPFAM" id="SSF53098">
    <property type="entry name" value="Ribonuclease H-like"/>
    <property type="match status" value="1"/>
</dbReference>
<dbReference type="InterPro" id="IPR012337">
    <property type="entry name" value="RNaseH-like_sf"/>
</dbReference>